<sequence>MYGMFQVITLDGSRSSLLLLPCLSPLK</sequence>
<name>A0A1I7ZGA0_9BILA</name>
<organism evidence="1 2">
    <name type="scientific">Steinernema glaseri</name>
    <dbReference type="NCBI Taxonomy" id="37863"/>
    <lineage>
        <taxon>Eukaryota</taxon>
        <taxon>Metazoa</taxon>
        <taxon>Ecdysozoa</taxon>
        <taxon>Nematoda</taxon>
        <taxon>Chromadorea</taxon>
        <taxon>Rhabditida</taxon>
        <taxon>Tylenchina</taxon>
        <taxon>Panagrolaimomorpha</taxon>
        <taxon>Strongyloidoidea</taxon>
        <taxon>Steinernematidae</taxon>
        <taxon>Steinernema</taxon>
    </lineage>
</organism>
<dbReference type="Proteomes" id="UP000095287">
    <property type="component" value="Unplaced"/>
</dbReference>
<keyword evidence="1" id="KW-1185">Reference proteome</keyword>
<accession>A0A1I7ZGA0</accession>
<evidence type="ECO:0000313" key="2">
    <source>
        <dbReference type="WBParaSite" id="L893_g26138.t1"/>
    </source>
</evidence>
<reference evidence="2" key="1">
    <citation type="submission" date="2016-11" db="UniProtKB">
        <authorList>
            <consortium name="WormBaseParasite"/>
        </authorList>
    </citation>
    <scope>IDENTIFICATION</scope>
</reference>
<evidence type="ECO:0000313" key="1">
    <source>
        <dbReference type="Proteomes" id="UP000095287"/>
    </source>
</evidence>
<dbReference type="AlphaFoldDB" id="A0A1I7ZGA0"/>
<proteinExistence type="predicted"/>
<dbReference type="WBParaSite" id="L893_g26138.t1">
    <property type="protein sequence ID" value="L893_g26138.t1"/>
    <property type="gene ID" value="L893_g26138"/>
</dbReference>
<protein>
    <submittedName>
        <fullName evidence="2">Uncharacterized protein</fullName>
    </submittedName>
</protein>